<dbReference type="GO" id="GO:0006814">
    <property type="term" value="P:sodium ion transport"/>
    <property type="evidence" value="ECO:0007669"/>
    <property type="project" value="UniProtKB-UniRule"/>
</dbReference>
<evidence type="ECO:0000256" key="6">
    <source>
        <dbReference type="ARBA" id="ARBA00022643"/>
    </source>
</evidence>
<feature type="transmembrane region" description="Helical" evidence="16">
    <location>
        <begin position="57"/>
        <end position="74"/>
    </location>
</feature>
<gene>
    <name evidence="16 18" type="primary">nqrB</name>
    <name evidence="18" type="ORF">Pla52n_32390</name>
</gene>
<dbReference type="EC" id="7.2.1.1" evidence="16"/>
<evidence type="ECO:0000256" key="8">
    <source>
        <dbReference type="ARBA" id="ARBA00022967"/>
    </source>
</evidence>
<dbReference type="Pfam" id="PF03116">
    <property type="entry name" value="NQR2_RnfD_RnfE"/>
    <property type="match status" value="1"/>
</dbReference>
<dbReference type="PANTHER" id="PTHR30578:SF1">
    <property type="entry name" value="NA(+)-TRANSLOCATING NADH-QUINONE REDUCTASE SUBUNIT B"/>
    <property type="match status" value="1"/>
</dbReference>
<comment type="catalytic activity">
    <reaction evidence="16">
        <text>a ubiquinone + n Na(+)(in) + NADH + H(+) = a ubiquinol + n Na(+)(out) + NAD(+)</text>
        <dbReference type="Rhea" id="RHEA:47748"/>
        <dbReference type="Rhea" id="RHEA-COMP:9565"/>
        <dbReference type="Rhea" id="RHEA-COMP:9566"/>
        <dbReference type="ChEBI" id="CHEBI:15378"/>
        <dbReference type="ChEBI" id="CHEBI:16389"/>
        <dbReference type="ChEBI" id="CHEBI:17976"/>
        <dbReference type="ChEBI" id="CHEBI:29101"/>
        <dbReference type="ChEBI" id="CHEBI:57540"/>
        <dbReference type="ChEBI" id="CHEBI:57945"/>
        <dbReference type="EC" id="7.2.1.1"/>
    </reaction>
</comment>
<sequence length="433" mass="46741">MKLLRNALDKVHPLFSKGGILEKAYPMYEALDTFLYTPGEVAHGTTHVRDNIDLKRMMITVVMALVPVTLFGMWNVGYQANTAIAQAASVGMGYTGDWHYTIHHFMGFTNDPGNIADCFTLGLIHFLPIYIVCMFVGGHVELVFSVLRGHEINEGFLVTGLLFPLTLPPSIPLWQVAVGITFGVIVAKEVFGGTGRNFLNVALTSRAFLYFSHAGEISGDKVWTAADGFSGATALGQMASPPNPDAVAADGITAALTSVNYSLGAGDQPARWTDSITWMDAFLGNVQGCIGETSTLLCIVGAAILIMTGIGSWRIMAAVIGGVIGTSIFLNLVNVGTNPMMGLPFYWHLVIGGLAFGLVFMATDPVSASMTETGKWWYGGLIGFMTVLIRCLNPAFPEGIMLAILFGNVFAPLIDYFVVYFNVRRRMARYATT</sequence>
<feature type="transmembrane region" description="Helical" evidence="16">
    <location>
        <begin position="127"/>
        <end position="147"/>
    </location>
</feature>
<evidence type="ECO:0000256" key="2">
    <source>
        <dbReference type="ARBA" id="ARBA00022475"/>
    </source>
</evidence>
<dbReference type="NCBIfam" id="NF003756">
    <property type="entry name" value="PRK05349.1"/>
    <property type="match status" value="1"/>
</dbReference>
<comment type="caution">
    <text evidence="16">Lacks conserved residue(s) required for the propagation of feature annotation.</text>
</comment>
<evidence type="ECO:0000256" key="7">
    <source>
        <dbReference type="ARBA" id="ARBA00022692"/>
    </source>
</evidence>
<evidence type="ECO:0000256" key="11">
    <source>
        <dbReference type="ARBA" id="ARBA00023053"/>
    </source>
</evidence>
<evidence type="ECO:0000313" key="19">
    <source>
        <dbReference type="Proteomes" id="UP000320176"/>
    </source>
</evidence>
<name>A0A5C6AR38_9BACT</name>
<evidence type="ECO:0000256" key="10">
    <source>
        <dbReference type="ARBA" id="ARBA00023027"/>
    </source>
</evidence>
<protein>
    <recommendedName>
        <fullName evidence="16">Na(+)-translocating NADH-quinone reductase subunit B</fullName>
        <shortName evidence="16">Na(+)-NQR subunit B</shortName>
        <shortName evidence="16">Na(+)-translocating NQR subunit B</shortName>
        <ecNumber evidence="16">7.2.1.1</ecNumber>
    </recommendedName>
    <alternativeName>
        <fullName evidence="16">NQR complex subunit B</fullName>
    </alternativeName>
    <alternativeName>
        <fullName evidence="16">NQR-1 subunit B</fullName>
    </alternativeName>
</protein>
<keyword evidence="15 16" id="KW-0739">Sodium transport</keyword>
<keyword evidence="3" id="KW-0997">Cell inner membrane</keyword>
<organism evidence="18 19">
    <name type="scientific">Stieleria varia</name>
    <dbReference type="NCBI Taxonomy" id="2528005"/>
    <lineage>
        <taxon>Bacteria</taxon>
        <taxon>Pseudomonadati</taxon>
        <taxon>Planctomycetota</taxon>
        <taxon>Planctomycetia</taxon>
        <taxon>Pirellulales</taxon>
        <taxon>Pirellulaceae</taxon>
        <taxon>Stieleria</taxon>
    </lineage>
</organism>
<dbReference type="GO" id="GO:0022904">
    <property type="term" value="P:respiratory electron transport chain"/>
    <property type="evidence" value="ECO:0007669"/>
    <property type="project" value="InterPro"/>
</dbReference>
<dbReference type="PIRSF" id="PIRSF016055">
    <property type="entry name" value="NADH-UbQ_OxRdtase_B_su"/>
    <property type="match status" value="1"/>
</dbReference>
<keyword evidence="19" id="KW-1185">Reference proteome</keyword>
<comment type="function">
    <text evidence="16">NQR complex catalyzes the reduction of ubiquinone-1 to ubiquinol by two successive reactions, coupled with the transport of Na(+) ions from the cytoplasm to the periplasm. NqrA to NqrE are probably involved in the second step, the conversion of ubisemiquinone to ubiquinol.</text>
</comment>
<evidence type="ECO:0000256" key="12">
    <source>
        <dbReference type="ARBA" id="ARBA00023065"/>
    </source>
</evidence>
<comment type="cofactor">
    <cofactor evidence="16 17">
        <name>FMN</name>
        <dbReference type="ChEBI" id="CHEBI:58210"/>
    </cofactor>
</comment>
<dbReference type="InterPro" id="IPR004338">
    <property type="entry name" value="NqrB/RnfD"/>
</dbReference>
<dbReference type="AlphaFoldDB" id="A0A5C6AR38"/>
<dbReference type="OrthoDB" id="9776359at2"/>
<keyword evidence="5 16" id="KW-0285">Flavoprotein</keyword>
<keyword evidence="18" id="KW-0560">Oxidoreductase</keyword>
<evidence type="ECO:0000256" key="1">
    <source>
        <dbReference type="ARBA" id="ARBA00022448"/>
    </source>
</evidence>
<comment type="subunit">
    <text evidence="16">Composed of six subunits; NqrA, NqrB, NqrC, NqrD, NqrE and NqrF.</text>
</comment>
<keyword evidence="13 16" id="KW-0830">Ubiquinone</keyword>
<keyword evidence="12 16" id="KW-0406">Ion transport</keyword>
<evidence type="ECO:0000256" key="3">
    <source>
        <dbReference type="ARBA" id="ARBA00022519"/>
    </source>
</evidence>
<keyword evidence="10 16" id="KW-0520">NAD</keyword>
<dbReference type="RefSeq" id="WP_146520565.1">
    <property type="nucleotide sequence ID" value="NZ_CP151726.1"/>
</dbReference>
<evidence type="ECO:0000313" key="18">
    <source>
        <dbReference type="EMBL" id="TWU02190.1"/>
    </source>
</evidence>
<keyword evidence="7 16" id="KW-0812">Transmembrane</keyword>
<keyword evidence="6 16" id="KW-0288">FMN</keyword>
<dbReference type="GO" id="GO:0005886">
    <property type="term" value="C:plasma membrane"/>
    <property type="evidence" value="ECO:0007669"/>
    <property type="project" value="UniProtKB-SubCell"/>
</dbReference>
<dbReference type="PANTHER" id="PTHR30578">
    <property type="entry name" value="ELECTRON TRANSPORT COMPLEX PROTEIN RNFD"/>
    <property type="match status" value="1"/>
</dbReference>
<dbReference type="Proteomes" id="UP000320176">
    <property type="component" value="Unassembled WGS sequence"/>
</dbReference>
<keyword evidence="4 16" id="KW-0597">Phosphoprotein</keyword>
<comment type="similarity">
    <text evidence="16">Belongs to the NqrB/RnfD family.</text>
</comment>
<reference evidence="18 19" key="1">
    <citation type="submission" date="2019-02" db="EMBL/GenBank/DDBJ databases">
        <title>Deep-cultivation of Planctomycetes and their phenomic and genomic characterization uncovers novel biology.</title>
        <authorList>
            <person name="Wiegand S."/>
            <person name="Jogler M."/>
            <person name="Boedeker C."/>
            <person name="Pinto D."/>
            <person name="Vollmers J."/>
            <person name="Rivas-Marin E."/>
            <person name="Kohn T."/>
            <person name="Peeters S.H."/>
            <person name="Heuer A."/>
            <person name="Rast P."/>
            <person name="Oberbeckmann S."/>
            <person name="Bunk B."/>
            <person name="Jeske O."/>
            <person name="Meyerdierks A."/>
            <person name="Storesund J.E."/>
            <person name="Kallscheuer N."/>
            <person name="Luecker S."/>
            <person name="Lage O.M."/>
            <person name="Pohl T."/>
            <person name="Merkel B.J."/>
            <person name="Hornburger P."/>
            <person name="Mueller R.-W."/>
            <person name="Bruemmer F."/>
            <person name="Labrenz M."/>
            <person name="Spormann A.M."/>
            <person name="Op Den Camp H."/>
            <person name="Overmann J."/>
            <person name="Amann R."/>
            <person name="Jetten M.S.M."/>
            <person name="Mascher T."/>
            <person name="Medema M.H."/>
            <person name="Devos D.P."/>
            <person name="Kaster A.-K."/>
            <person name="Ovreas L."/>
            <person name="Rohde M."/>
            <person name="Galperin M.Y."/>
            <person name="Jogler C."/>
        </authorList>
    </citation>
    <scope>NUCLEOTIDE SEQUENCE [LARGE SCALE GENOMIC DNA]</scope>
    <source>
        <strain evidence="18 19">Pla52n</strain>
    </source>
</reference>
<evidence type="ECO:0000256" key="13">
    <source>
        <dbReference type="ARBA" id="ARBA00023075"/>
    </source>
</evidence>
<keyword evidence="11 16" id="KW-0915">Sodium</keyword>
<keyword evidence="2 16" id="KW-1003">Cell membrane</keyword>
<dbReference type="NCBIfam" id="TIGR01937">
    <property type="entry name" value="nqrB"/>
    <property type="match status" value="1"/>
</dbReference>
<evidence type="ECO:0000256" key="5">
    <source>
        <dbReference type="ARBA" id="ARBA00022630"/>
    </source>
</evidence>
<dbReference type="EMBL" id="SJPN01000004">
    <property type="protein sequence ID" value="TWU02190.1"/>
    <property type="molecule type" value="Genomic_DNA"/>
</dbReference>
<dbReference type="GO" id="GO:0016655">
    <property type="term" value="F:oxidoreductase activity, acting on NAD(P)H, quinone or similar compound as acceptor"/>
    <property type="evidence" value="ECO:0007669"/>
    <property type="project" value="UniProtKB-UniRule"/>
</dbReference>
<keyword evidence="1 16" id="KW-0813">Transport</keyword>
<accession>A0A5C6AR38</accession>
<keyword evidence="14 16" id="KW-0472">Membrane</keyword>
<dbReference type="HAMAP" id="MF_00426">
    <property type="entry name" value="NqrB"/>
    <property type="match status" value="1"/>
</dbReference>
<dbReference type="GO" id="GO:0055085">
    <property type="term" value="P:transmembrane transport"/>
    <property type="evidence" value="ECO:0007669"/>
    <property type="project" value="InterPro"/>
</dbReference>
<dbReference type="InterPro" id="IPR010966">
    <property type="entry name" value="NqrB"/>
</dbReference>
<evidence type="ECO:0000256" key="4">
    <source>
        <dbReference type="ARBA" id="ARBA00022553"/>
    </source>
</evidence>
<evidence type="ECO:0000256" key="16">
    <source>
        <dbReference type="HAMAP-Rule" id="MF_00426"/>
    </source>
</evidence>
<keyword evidence="9 16" id="KW-1133">Transmembrane helix</keyword>
<evidence type="ECO:0000256" key="15">
    <source>
        <dbReference type="ARBA" id="ARBA00023201"/>
    </source>
</evidence>
<feature type="transmembrane region" description="Helical" evidence="16">
    <location>
        <begin position="315"/>
        <end position="333"/>
    </location>
</feature>
<comment type="caution">
    <text evidence="18">The sequence shown here is derived from an EMBL/GenBank/DDBJ whole genome shotgun (WGS) entry which is preliminary data.</text>
</comment>
<proteinExistence type="inferred from homology"/>
<feature type="transmembrane region" description="Helical" evidence="16">
    <location>
        <begin position="345"/>
        <end position="364"/>
    </location>
</feature>
<evidence type="ECO:0000256" key="9">
    <source>
        <dbReference type="ARBA" id="ARBA00022989"/>
    </source>
</evidence>
<dbReference type="GO" id="GO:0010181">
    <property type="term" value="F:FMN binding"/>
    <property type="evidence" value="ECO:0007669"/>
    <property type="project" value="InterPro"/>
</dbReference>
<evidence type="ECO:0000256" key="17">
    <source>
        <dbReference type="PIRSR" id="PIRSR016055-50"/>
    </source>
</evidence>
<comment type="subcellular location">
    <subcellularLocation>
        <location evidence="16">Cell membrane</location>
        <topology evidence="16">Multi-pass membrane protein</topology>
    </subcellularLocation>
</comment>
<feature type="transmembrane region" description="Helical" evidence="16">
    <location>
        <begin position="402"/>
        <end position="423"/>
    </location>
</feature>
<keyword evidence="8 16" id="KW-1278">Translocase</keyword>
<feature type="modified residue" description="FMN phosphoryl threonine" evidence="16 17">
    <location>
        <position position="233"/>
    </location>
</feature>
<evidence type="ECO:0000256" key="14">
    <source>
        <dbReference type="ARBA" id="ARBA00023136"/>
    </source>
</evidence>